<feature type="compositionally biased region" description="Basic and acidic residues" evidence="1">
    <location>
        <begin position="261"/>
        <end position="276"/>
    </location>
</feature>
<feature type="region of interest" description="Disordered" evidence="1">
    <location>
        <begin position="119"/>
        <end position="146"/>
    </location>
</feature>
<name>A0ABN7AMN9_9HEMI</name>
<sequence>MASNEALEKMALDTTKSDLLTALRELRAIASSYEFGLVCSRLRQELEMKMNARESSGASDVMSLRSAIRHPLREVSVNLNRMNSSVYSAVPIRAARPPVHNDPTLLEAMESASNINSPLENSRQLLPSGSLRNSSNRLEASSRTARRSSGALKKCTTLLKWSVSLKGNDLLLQGRGRDGKQVKAGQIIKYNAPEIVTSTGVYAVLKGATFNNRVPGFVEQKCSKSFPRNWKSLAEAWQKDLKKNARKKKSPANSKNKSRGKRETSRHSSSENRRESPNNAASETSVDESTLTQNTSTPAVRPGKNEQPKTKPKATSKAAKKNERSQQDNRESDDITSSFDQSSPKPSTSLPKNVKRNKKDLKKENPKDKRGKARGKSETKSNTDGNASAQASSGQDAPVPNSVHTPPLVHMRNLLSSDASSQSSAGPSSSCASPSPQRANPVTQRMARDTQKAENAGPKKRKTAKKPPADDKLPEVQKLCQYLTNSRPVKTPTLVKKMFRRDDRDDSDTTDDSDD</sequence>
<feature type="compositionally biased region" description="Polar residues" evidence="1">
    <location>
        <begin position="382"/>
        <end position="395"/>
    </location>
</feature>
<feature type="compositionally biased region" description="Low complexity" evidence="1">
    <location>
        <begin position="416"/>
        <end position="436"/>
    </location>
</feature>
<dbReference type="Proteomes" id="UP001307889">
    <property type="component" value="Chromosome 3"/>
</dbReference>
<keyword evidence="3" id="KW-1185">Reference proteome</keyword>
<feature type="compositionally biased region" description="Acidic residues" evidence="1">
    <location>
        <begin position="505"/>
        <end position="515"/>
    </location>
</feature>
<protein>
    <recommendedName>
        <fullName evidence="4">SANTA domain-containing protein</fullName>
    </recommendedName>
</protein>
<feature type="compositionally biased region" description="Polar residues" evidence="1">
    <location>
        <begin position="335"/>
        <end position="350"/>
    </location>
</feature>
<accession>A0ABN7AMN9</accession>
<organism evidence="2 3">
    <name type="scientific">Nesidiocoris tenuis</name>
    <dbReference type="NCBI Taxonomy" id="355587"/>
    <lineage>
        <taxon>Eukaryota</taxon>
        <taxon>Metazoa</taxon>
        <taxon>Ecdysozoa</taxon>
        <taxon>Arthropoda</taxon>
        <taxon>Hexapoda</taxon>
        <taxon>Insecta</taxon>
        <taxon>Pterygota</taxon>
        <taxon>Neoptera</taxon>
        <taxon>Paraneoptera</taxon>
        <taxon>Hemiptera</taxon>
        <taxon>Heteroptera</taxon>
        <taxon>Panheteroptera</taxon>
        <taxon>Cimicomorpha</taxon>
        <taxon>Miridae</taxon>
        <taxon>Dicyphina</taxon>
        <taxon>Nesidiocoris</taxon>
    </lineage>
</organism>
<evidence type="ECO:0000256" key="1">
    <source>
        <dbReference type="SAM" id="MobiDB-lite"/>
    </source>
</evidence>
<evidence type="ECO:0008006" key="4">
    <source>
        <dbReference type="Google" id="ProtNLM"/>
    </source>
</evidence>
<reference evidence="2 3" key="1">
    <citation type="submission" date="2023-09" db="EMBL/GenBank/DDBJ databases">
        <title>Nesidiocoris tenuis whole genome shotgun sequence.</title>
        <authorList>
            <person name="Shibata T."/>
            <person name="Shimoda M."/>
            <person name="Kobayashi T."/>
            <person name="Uehara T."/>
        </authorList>
    </citation>
    <scope>NUCLEOTIDE SEQUENCE [LARGE SCALE GENOMIC DNA]</scope>
    <source>
        <strain evidence="2 3">Japan</strain>
    </source>
</reference>
<proteinExistence type="predicted"/>
<feature type="compositionally biased region" description="Polar residues" evidence="1">
    <location>
        <begin position="280"/>
        <end position="298"/>
    </location>
</feature>
<evidence type="ECO:0000313" key="2">
    <source>
        <dbReference type="EMBL" id="BES91612.1"/>
    </source>
</evidence>
<gene>
    <name evidence="2" type="ORF">NTJ_04420</name>
</gene>
<evidence type="ECO:0000313" key="3">
    <source>
        <dbReference type="Proteomes" id="UP001307889"/>
    </source>
</evidence>
<dbReference type="EMBL" id="AP028911">
    <property type="protein sequence ID" value="BES91612.1"/>
    <property type="molecule type" value="Genomic_DNA"/>
</dbReference>
<feature type="compositionally biased region" description="Basic and acidic residues" evidence="1">
    <location>
        <begin position="320"/>
        <end position="333"/>
    </location>
</feature>
<feature type="compositionally biased region" description="Basic residues" evidence="1">
    <location>
        <begin position="244"/>
        <end position="260"/>
    </location>
</feature>
<feature type="compositionally biased region" description="Polar residues" evidence="1">
    <location>
        <begin position="119"/>
        <end position="139"/>
    </location>
</feature>
<feature type="region of interest" description="Disordered" evidence="1">
    <location>
        <begin position="241"/>
        <end position="515"/>
    </location>
</feature>